<evidence type="ECO:0000259" key="3">
    <source>
        <dbReference type="Pfam" id="PF16177"/>
    </source>
</evidence>
<evidence type="ECO:0000259" key="2">
    <source>
        <dbReference type="Pfam" id="PF00501"/>
    </source>
</evidence>
<dbReference type="GO" id="GO:0050218">
    <property type="term" value="F:propionate-CoA ligase activity"/>
    <property type="evidence" value="ECO:0007669"/>
    <property type="project" value="TreeGrafter"/>
</dbReference>
<proteinExistence type="inferred from homology"/>
<dbReference type="PANTHER" id="PTHR43347">
    <property type="entry name" value="ACYL-COA SYNTHETASE"/>
    <property type="match status" value="1"/>
</dbReference>
<evidence type="ECO:0000256" key="1">
    <source>
        <dbReference type="ARBA" id="ARBA00006432"/>
    </source>
</evidence>
<dbReference type="EMBL" id="AP019514">
    <property type="protein sequence ID" value="BBI62106.1"/>
    <property type="molecule type" value="Genomic_DNA"/>
</dbReference>
<dbReference type="InterPro" id="IPR000873">
    <property type="entry name" value="AMP-dep_synth/lig_dom"/>
</dbReference>
<dbReference type="Proteomes" id="UP000320231">
    <property type="component" value="Chromosome"/>
</dbReference>
<dbReference type="KEGG" id="hsr:HSBAA_34120"/>
<dbReference type="PANTHER" id="PTHR43347:SF3">
    <property type="entry name" value="ACYL-COA SYNTHETASE SHORT-CHAIN FAMILY MEMBER 3, MITOCHONDRIAL"/>
    <property type="match status" value="1"/>
</dbReference>
<feature type="domain" description="AMP-dependent synthetase/ligase" evidence="2">
    <location>
        <begin position="69"/>
        <end position="205"/>
    </location>
</feature>
<feature type="domain" description="Acetyl-coenzyme A synthetase N-terminal" evidence="3">
    <location>
        <begin position="4"/>
        <end position="58"/>
    </location>
</feature>
<dbReference type="InterPro" id="IPR032387">
    <property type="entry name" value="ACAS_N"/>
</dbReference>
<dbReference type="Gene3D" id="3.40.50.12780">
    <property type="entry name" value="N-terminal domain of ligase-like"/>
    <property type="match status" value="1"/>
</dbReference>
<dbReference type="SUPFAM" id="SSF56801">
    <property type="entry name" value="Acetyl-CoA synthetase-like"/>
    <property type="match status" value="1"/>
</dbReference>
<evidence type="ECO:0000313" key="5">
    <source>
        <dbReference type="Proteomes" id="UP000320231"/>
    </source>
</evidence>
<gene>
    <name evidence="4" type="ORF">HSBAA_34120</name>
</gene>
<dbReference type="InterPro" id="IPR042099">
    <property type="entry name" value="ANL_N_sf"/>
</dbReference>
<evidence type="ECO:0008006" key="6">
    <source>
        <dbReference type="Google" id="ProtNLM"/>
    </source>
</evidence>
<comment type="similarity">
    <text evidence="1">Belongs to the ATP-dependent AMP-binding enzyme family.</text>
</comment>
<name>A0A455U7L4_9GAMM</name>
<accession>A0A455U7L4</accession>
<dbReference type="AlphaFoldDB" id="A0A455U7L4"/>
<sequence length="231" mass="26057">MTRYQPTYQHSIEHPEAFWAEQAKRIPWYTPPQTILSYDEQQHARWFSDGEMNLCYAALDYHVENGRGDQAAIFWDSPAAQSKRTISYREMRDQVAYFAGTLTQLGVEKGDRVVIYMPMIPEALVAMYACARLGAIHSVVFGGFAPYELAARIEDAEPKVVVAASCGIELGKVLPYKPMVDQAIELSAYKPDACIVYQREVHRAELGTHESTTDYDWEALVAKAPLPTACR</sequence>
<protein>
    <recommendedName>
        <fullName evidence="6">AMP-dependent synthetase/ligase domain-containing protein</fullName>
    </recommendedName>
</protein>
<evidence type="ECO:0000313" key="4">
    <source>
        <dbReference type="EMBL" id="BBI62106.1"/>
    </source>
</evidence>
<organism evidence="4 5">
    <name type="scientific">Vreelandella sulfidaeris</name>
    <dbReference type="NCBI Taxonomy" id="115553"/>
    <lineage>
        <taxon>Bacteria</taxon>
        <taxon>Pseudomonadati</taxon>
        <taxon>Pseudomonadota</taxon>
        <taxon>Gammaproteobacteria</taxon>
        <taxon>Oceanospirillales</taxon>
        <taxon>Halomonadaceae</taxon>
        <taxon>Vreelandella</taxon>
    </lineage>
</organism>
<dbReference type="Pfam" id="PF00501">
    <property type="entry name" value="AMP-binding"/>
    <property type="match status" value="1"/>
</dbReference>
<reference evidence="4 5" key="1">
    <citation type="journal article" date="2019" name="Microbiol. Resour. Announc.">
        <title>Complete Genome Sequence of Halomonas sulfidaeris Strain Esulfide1 Isolated from a Metal Sulfide Rock at a Depth of 2,200 Meters, Obtained Using Nanopore Sequencing.</title>
        <authorList>
            <person name="Saito M."/>
            <person name="Nishigata A."/>
            <person name="Galipon J."/>
            <person name="Arakawa K."/>
        </authorList>
    </citation>
    <scope>NUCLEOTIDE SEQUENCE [LARGE SCALE GENOMIC DNA]</scope>
    <source>
        <strain evidence="4 5">ATCC BAA-803</strain>
    </source>
</reference>
<dbReference type="Pfam" id="PF16177">
    <property type="entry name" value="ACAS_N"/>
    <property type="match status" value="1"/>
</dbReference>